<accession>A0A068RHS2</accession>
<reference evidence="1" key="1">
    <citation type="submission" date="2013-08" db="EMBL/GenBank/DDBJ databases">
        <title>Gene expansion shapes genome architecture in the human pathogen Lichtheimia corymbifera: an evolutionary genomics analysis in the ancient terrestrial Mucorales (Mucoromycotina).</title>
        <authorList>
            <person name="Schwartze V.U."/>
            <person name="Winter S."/>
            <person name="Shelest E."/>
            <person name="Marcet-Houben M."/>
            <person name="Horn F."/>
            <person name="Wehner S."/>
            <person name="Hoffmann K."/>
            <person name="Riege K."/>
            <person name="Sammeth M."/>
            <person name="Nowrousian M."/>
            <person name="Valiante V."/>
            <person name="Linde J."/>
            <person name="Jacobsen I.D."/>
            <person name="Marz M."/>
            <person name="Brakhage A.A."/>
            <person name="Gabaldon T."/>
            <person name="Bocker S."/>
            <person name="Voigt K."/>
        </authorList>
    </citation>
    <scope>NUCLEOTIDE SEQUENCE [LARGE SCALE GENOMIC DNA]</scope>
    <source>
        <strain evidence="1">FSU 9682</strain>
    </source>
</reference>
<dbReference type="AlphaFoldDB" id="A0A068RHS2"/>
<evidence type="ECO:0000313" key="2">
    <source>
        <dbReference type="Proteomes" id="UP000027586"/>
    </source>
</evidence>
<dbReference type="Proteomes" id="UP000027586">
    <property type="component" value="Unassembled WGS sequence"/>
</dbReference>
<proteinExistence type="predicted"/>
<organism evidence="1 2">
    <name type="scientific">Lichtheimia corymbifera JMRC:FSU:9682</name>
    <dbReference type="NCBI Taxonomy" id="1263082"/>
    <lineage>
        <taxon>Eukaryota</taxon>
        <taxon>Fungi</taxon>
        <taxon>Fungi incertae sedis</taxon>
        <taxon>Mucoromycota</taxon>
        <taxon>Mucoromycotina</taxon>
        <taxon>Mucoromycetes</taxon>
        <taxon>Mucorales</taxon>
        <taxon>Lichtheimiaceae</taxon>
        <taxon>Lichtheimia</taxon>
    </lineage>
</organism>
<evidence type="ECO:0000313" key="1">
    <source>
        <dbReference type="EMBL" id="CDH49275.1"/>
    </source>
</evidence>
<dbReference type="VEuPathDB" id="FungiDB:LCOR_01023.1"/>
<name>A0A068RHS2_9FUNG</name>
<dbReference type="EMBL" id="CBTN010000003">
    <property type="protein sequence ID" value="CDH49275.1"/>
    <property type="molecule type" value="Genomic_DNA"/>
</dbReference>
<protein>
    <submittedName>
        <fullName evidence="1">Uncharacterized protein</fullName>
    </submittedName>
</protein>
<keyword evidence="2" id="KW-1185">Reference proteome</keyword>
<sequence>MSYFAHQPTAAALCGGPEYWTAIPQTRKMKRANVCAQQVAQNTTDAMDNSRAHHSAACLSARGVDSPKHTKSIYE</sequence>
<comment type="caution">
    <text evidence="1">The sequence shown here is derived from an EMBL/GenBank/DDBJ whole genome shotgun (WGS) entry which is preliminary data.</text>
</comment>
<gene>
    <name evidence="1" type="ORF">LCOR_01023.1</name>
</gene>